<keyword evidence="7" id="KW-1185">Reference proteome</keyword>
<comment type="subcellular location">
    <subcellularLocation>
        <location evidence="1">Membrane</location>
        <topology evidence="1">Single-pass type II membrane protein</topology>
    </subcellularLocation>
</comment>
<evidence type="ECO:0000256" key="4">
    <source>
        <dbReference type="ARBA" id="ARBA00023136"/>
    </source>
</evidence>
<gene>
    <name evidence="6" type="ORF">KFL_004490010</name>
</gene>
<sequence length="771" mass="87577">MVNTELRFGSLPWDRKPDVWRVGEGLSHDRIQMLLHGAEQGPGGAPMPAAAPTRAPKIAFMFLTRGTIPLESVWDRFFQGYEWLYSIYVHSRPGFTLNETTSNSTVFRGRSIPSEEVFWGGITVIDAERRLLARALRDPLNERFVLVSETCIPVWTFPYAYEYLMGTGVSMLDSFIDGGPVVLGRYQPLMAPEVSACEWRKGSQWFALTRRHASIVVRDRKYYPKFRDHCLNDPAHNFCYPDEHYLPTLMNALDPAGIANRSTTFVKWYPHSAHPFLFHSEHLTADVIETVKDLTKYGPMPCLWNGRLRPCFLFMRKIDLDALPKILKMPRHPLSFRMASKNARMRSGGPLQKGQSSDSFGGVSFEALCPELLDCILQKAIKKHPISLKHLVRVNKAFRDSAWRCTTTLVIPNPRFRGNDESEADVSAALLEETKLRPNLSKLVTGSEVEGRLWPALSAVRWSSMEASISEGSISGFVKLHLVSRDSLRRLEIALDGCWRYHYDILYFLQAFPMLESLILRGERCFPGPSWAHTGKDYERLMENPNSLTSLDFTDIDFEDLAHASSFLPASLRDLRCLRLQCGKDRYNVENSGSARPALPFDVLSTPLAHLQTLRLDAWDHRSSGSMLEKVAQSCPNLQRLFLHASPHSTDRCTAAVRPILQLPEFSEKCPDLKELVISRGEVIWRGHFLALAREHGLKMRTSESKILIVDDERCEGRERCGALCSVTVLRCILPHKAPWIDWDDTETRKRAVGEEATVRKWCKAFCAADP</sequence>
<dbReference type="GO" id="GO:0016020">
    <property type="term" value="C:membrane"/>
    <property type="evidence" value="ECO:0007669"/>
    <property type="project" value="UniProtKB-SubCell"/>
</dbReference>
<keyword evidence="4" id="KW-0472">Membrane</keyword>
<protein>
    <recommendedName>
        <fullName evidence="8">Core-2/I-branching beta-1,6-N-acetylglucosaminyltransferase family protein</fullName>
    </recommendedName>
</protein>
<keyword evidence="5" id="KW-0325">Glycoprotein</keyword>
<dbReference type="STRING" id="105231.A0A1Y1ICF6"/>
<accession>A0A1Y1ICF6</accession>
<evidence type="ECO:0000313" key="7">
    <source>
        <dbReference type="Proteomes" id="UP000054558"/>
    </source>
</evidence>
<evidence type="ECO:0008006" key="8">
    <source>
        <dbReference type="Google" id="ProtNLM"/>
    </source>
</evidence>
<reference evidence="6 7" key="1">
    <citation type="journal article" date="2014" name="Nat. Commun.">
        <title>Klebsormidium flaccidum genome reveals primary factors for plant terrestrial adaptation.</title>
        <authorList>
            <person name="Hori K."/>
            <person name="Maruyama F."/>
            <person name="Fujisawa T."/>
            <person name="Togashi T."/>
            <person name="Yamamoto N."/>
            <person name="Seo M."/>
            <person name="Sato S."/>
            <person name="Yamada T."/>
            <person name="Mori H."/>
            <person name="Tajima N."/>
            <person name="Moriyama T."/>
            <person name="Ikeuchi M."/>
            <person name="Watanabe M."/>
            <person name="Wada H."/>
            <person name="Kobayashi K."/>
            <person name="Saito M."/>
            <person name="Masuda T."/>
            <person name="Sasaki-Sekimoto Y."/>
            <person name="Mashiguchi K."/>
            <person name="Awai K."/>
            <person name="Shimojima M."/>
            <person name="Masuda S."/>
            <person name="Iwai M."/>
            <person name="Nobusawa T."/>
            <person name="Narise T."/>
            <person name="Kondo S."/>
            <person name="Saito H."/>
            <person name="Sato R."/>
            <person name="Murakawa M."/>
            <person name="Ihara Y."/>
            <person name="Oshima-Yamada Y."/>
            <person name="Ohtaka K."/>
            <person name="Satoh M."/>
            <person name="Sonobe K."/>
            <person name="Ishii M."/>
            <person name="Ohtani R."/>
            <person name="Kanamori-Sato M."/>
            <person name="Honoki R."/>
            <person name="Miyazaki D."/>
            <person name="Mochizuki H."/>
            <person name="Umetsu J."/>
            <person name="Higashi K."/>
            <person name="Shibata D."/>
            <person name="Kamiya Y."/>
            <person name="Sato N."/>
            <person name="Nakamura Y."/>
            <person name="Tabata S."/>
            <person name="Ida S."/>
            <person name="Kurokawa K."/>
            <person name="Ohta H."/>
        </authorList>
    </citation>
    <scope>NUCLEOTIDE SEQUENCE [LARGE SCALE GENOMIC DNA]</scope>
    <source>
        <strain evidence="6 7">NIES-2285</strain>
    </source>
</reference>
<evidence type="ECO:0000256" key="1">
    <source>
        <dbReference type="ARBA" id="ARBA00004606"/>
    </source>
</evidence>
<organism evidence="6 7">
    <name type="scientific">Klebsormidium nitens</name>
    <name type="common">Green alga</name>
    <name type="synonym">Ulothrix nitens</name>
    <dbReference type="NCBI Taxonomy" id="105231"/>
    <lineage>
        <taxon>Eukaryota</taxon>
        <taxon>Viridiplantae</taxon>
        <taxon>Streptophyta</taxon>
        <taxon>Klebsormidiophyceae</taxon>
        <taxon>Klebsormidiales</taxon>
        <taxon>Klebsormidiaceae</taxon>
        <taxon>Klebsormidium</taxon>
    </lineage>
</organism>
<dbReference type="InterPro" id="IPR044174">
    <property type="entry name" value="BC10-like"/>
</dbReference>
<keyword evidence="3" id="KW-0808">Transferase</keyword>
<dbReference type="Proteomes" id="UP000054558">
    <property type="component" value="Unassembled WGS sequence"/>
</dbReference>
<keyword evidence="2" id="KW-0328">Glycosyltransferase</keyword>
<evidence type="ECO:0000256" key="2">
    <source>
        <dbReference type="ARBA" id="ARBA00022676"/>
    </source>
</evidence>
<dbReference type="Pfam" id="PF02485">
    <property type="entry name" value="Branch"/>
    <property type="match status" value="1"/>
</dbReference>
<evidence type="ECO:0000256" key="3">
    <source>
        <dbReference type="ARBA" id="ARBA00022679"/>
    </source>
</evidence>
<dbReference type="EMBL" id="DF237398">
    <property type="protein sequence ID" value="GAQ88654.1"/>
    <property type="molecule type" value="Genomic_DNA"/>
</dbReference>
<dbReference type="SUPFAM" id="SSF52047">
    <property type="entry name" value="RNI-like"/>
    <property type="match status" value="1"/>
</dbReference>
<dbReference type="PANTHER" id="PTHR31042:SF150">
    <property type="entry name" value="OS06G0661900 PROTEIN"/>
    <property type="match status" value="1"/>
</dbReference>
<dbReference type="InterPro" id="IPR032675">
    <property type="entry name" value="LRR_dom_sf"/>
</dbReference>
<dbReference type="AlphaFoldDB" id="A0A1Y1ICF6"/>
<dbReference type="PANTHER" id="PTHR31042">
    <property type="entry name" value="CORE-2/I-BRANCHING BETA-1,6-N-ACETYLGLUCOSAMINYLTRANSFERASE FAMILY PROTEIN-RELATED"/>
    <property type="match status" value="1"/>
</dbReference>
<dbReference type="Gene3D" id="3.80.10.10">
    <property type="entry name" value="Ribonuclease Inhibitor"/>
    <property type="match status" value="1"/>
</dbReference>
<proteinExistence type="predicted"/>
<dbReference type="InterPro" id="IPR003406">
    <property type="entry name" value="Glyco_trans_14"/>
</dbReference>
<name>A0A1Y1ICF6_KLENI</name>
<dbReference type="GO" id="GO:0016757">
    <property type="term" value="F:glycosyltransferase activity"/>
    <property type="evidence" value="ECO:0007669"/>
    <property type="project" value="UniProtKB-KW"/>
</dbReference>
<evidence type="ECO:0000256" key="5">
    <source>
        <dbReference type="ARBA" id="ARBA00023180"/>
    </source>
</evidence>
<evidence type="ECO:0000313" key="6">
    <source>
        <dbReference type="EMBL" id="GAQ88654.1"/>
    </source>
</evidence>
<dbReference type="OrthoDB" id="191334at2759"/>